<keyword evidence="3" id="KW-1185">Reference proteome</keyword>
<dbReference type="AlphaFoldDB" id="A0A9N9FWW7"/>
<protein>
    <submittedName>
        <fullName evidence="2">1087_t:CDS:1</fullName>
    </submittedName>
</protein>
<reference evidence="2" key="1">
    <citation type="submission" date="2021-06" db="EMBL/GenBank/DDBJ databases">
        <authorList>
            <person name="Kallberg Y."/>
            <person name="Tangrot J."/>
            <person name="Rosling A."/>
        </authorList>
    </citation>
    <scope>NUCLEOTIDE SEQUENCE</scope>
    <source>
        <strain evidence="2">IN212</strain>
    </source>
</reference>
<evidence type="ECO:0000313" key="2">
    <source>
        <dbReference type="EMBL" id="CAG8563255.1"/>
    </source>
</evidence>
<dbReference type="OrthoDB" id="2441713at2759"/>
<comment type="caution">
    <text evidence="2">The sequence shown here is derived from an EMBL/GenBank/DDBJ whole genome shotgun (WGS) entry which is preliminary data.</text>
</comment>
<evidence type="ECO:0000313" key="3">
    <source>
        <dbReference type="Proteomes" id="UP000789396"/>
    </source>
</evidence>
<feature type="transmembrane region" description="Helical" evidence="1">
    <location>
        <begin position="261"/>
        <end position="282"/>
    </location>
</feature>
<gene>
    <name evidence="2" type="ORF">RFULGI_LOCUS5151</name>
</gene>
<proteinExistence type="predicted"/>
<dbReference type="EMBL" id="CAJVPZ010005604">
    <property type="protein sequence ID" value="CAG8563255.1"/>
    <property type="molecule type" value="Genomic_DNA"/>
</dbReference>
<keyword evidence="1" id="KW-0812">Transmembrane</keyword>
<accession>A0A9N9FWW7</accession>
<organism evidence="2 3">
    <name type="scientific">Racocetra fulgida</name>
    <dbReference type="NCBI Taxonomy" id="60492"/>
    <lineage>
        <taxon>Eukaryota</taxon>
        <taxon>Fungi</taxon>
        <taxon>Fungi incertae sedis</taxon>
        <taxon>Mucoromycota</taxon>
        <taxon>Glomeromycotina</taxon>
        <taxon>Glomeromycetes</taxon>
        <taxon>Diversisporales</taxon>
        <taxon>Gigasporaceae</taxon>
        <taxon>Racocetra</taxon>
    </lineage>
</organism>
<keyword evidence="1" id="KW-1133">Transmembrane helix</keyword>
<evidence type="ECO:0000256" key="1">
    <source>
        <dbReference type="SAM" id="Phobius"/>
    </source>
</evidence>
<keyword evidence="1" id="KW-0472">Membrane</keyword>
<dbReference type="Proteomes" id="UP000789396">
    <property type="component" value="Unassembled WGS sequence"/>
</dbReference>
<sequence length="310" mass="33611">MNSENTINDQVQIVNDTFICKSILSGVLPTGQLLCCQDGKCVAKQQGADCPPNIERTLARCQKISDLDFCQYQNGTFCISTPNFSIEGSSKLIHEKQLEWMLSRSKEHEYSIGSYACCDDKNCSLGPYVDPSAYLEGQNHPISPHHSPDCLGFSPQSAVNPNSLCEGSKLAVICPNLYQSGKCRLWGTKCENPILLTYQVTSCNGTGGIMAPSNNLSLSNSPEVTCPETSISPEIYISPKISISPEISISQESQGLSINQIIGIVTGVGSFVAAAVGVIIAYKRYKLSKRKLEIVINDKNENQTDEGGNL</sequence>
<name>A0A9N9FWW7_9GLOM</name>